<accession>A0ABM6FEP9</accession>
<protein>
    <recommendedName>
        <fullName evidence="3">DUF3168 domain-containing protein</fullName>
    </recommendedName>
</protein>
<sequence length="134" mass="14348">MSTVAIRKALEERLKTMQPALATAWENQPFTPAAGVPYQRVLMTPATPENASYGAAFREVGLYKVTLCYPQDSGTAAVQAQADALRQWFARATTLRADGVEVIVRTTPAIGAGAIEGDRYCVPVSIDYLANLGG</sequence>
<keyword evidence="2" id="KW-1185">Reference proteome</keyword>
<dbReference type="Pfam" id="PF13554">
    <property type="entry name" value="Phage_tail_terminator_5"/>
    <property type="match status" value="1"/>
</dbReference>
<dbReference type="Gene3D" id="3.30.2000.20">
    <property type="match status" value="1"/>
</dbReference>
<evidence type="ECO:0008006" key="3">
    <source>
        <dbReference type="Google" id="ProtNLM"/>
    </source>
</evidence>
<name>A0ABM6FEP9_9BURK</name>
<reference evidence="1 2" key="1">
    <citation type="submission" date="2016-10" db="EMBL/GenBank/DDBJ databases">
        <title>Complete genome sequences of three Cupriavidus strains isolated from various Malaysian environments.</title>
        <authorList>
            <person name="Abdullah A.A.-A."/>
            <person name="Shafie N.A.H."/>
            <person name="Lau N.S."/>
        </authorList>
    </citation>
    <scope>NUCLEOTIDE SEQUENCE [LARGE SCALE GENOMIC DNA]</scope>
    <source>
        <strain evidence="1 2">USMAA1020</strain>
    </source>
</reference>
<evidence type="ECO:0000313" key="2">
    <source>
        <dbReference type="Proteomes" id="UP000177515"/>
    </source>
</evidence>
<dbReference type="Proteomes" id="UP000177515">
    <property type="component" value="Chromosome 2"/>
</dbReference>
<dbReference type="EMBL" id="CP017755">
    <property type="protein sequence ID" value="AOZ10363.1"/>
    <property type="molecule type" value="Genomic_DNA"/>
</dbReference>
<evidence type="ECO:0000313" key="1">
    <source>
        <dbReference type="EMBL" id="AOZ10363.1"/>
    </source>
</evidence>
<dbReference type="RefSeq" id="WP_071018155.1">
    <property type="nucleotide sequence ID" value="NZ_CP017755.1"/>
</dbReference>
<dbReference type="InterPro" id="IPR025395">
    <property type="entry name" value="Phage_tail_terminator-like"/>
</dbReference>
<gene>
    <name evidence="1" type="ORF">BKK80_32775</name>
</gene>
<proteinExistence type="predicted"/>
<organism evidence="1 2">
    <name type="scientific">Cupriavidus malaysiensis</name>
    <dbReference type="NCBI Taxonomy" id="367825"/>
    <lineage>
        <taxon>Bacteria</taxon>
        <taxon>Pseudomonadati</taxon>
        <taxon>Pseudomonadota</taxon>
        <taxon>Betaproteobacteria</taxon>
        <taxon>Burkholderiales</taxon>
        <taxon>Burkholderiaceae</taxon>
        <taxon>Cupriavidus</taxon>
    </lineage>
</organism>